<keyword evidence="1" id="KW-1015">Disulfide bond</keyword>
<comment type="subunit">
    <text evidence="1">Heterohexamer.</text>
</comment>
<dbReference type="GO" id="GO:0015031">
    <property type="term" value="P:protein transport"/>
    <property type="evidence" value="ECO:0007669"/>
    <property type="project" value="UniProtKB-KW"/>
</dbReference>
<dbReference type="GO" id="GO:0005743">
    <property type="term" value="C:mitochondrial inner membrane"/>
    <property type="evidence" value="ECO:0007669"/>
    <property type="project" value="UniProtKB-SubCell"/>
</dbReference>
<dbReference type="AlphaFoldDB" id="A0AAW2ZIJ7"/>
<dbReference type="SUPFAM" id="SSF144122">
    <property type="entry name" value="Tim10-like"/>
    <property type="match status" value="1"/>
</dbReference>
<evidence type="ECO:0000313" key="3">
    <source>
        <dbReference type="EMBL" id="KAL0488798.1"/>
    </source>
</evidence>
<reference evidence="3 4" key="1">
    <citation type="submission" date="2024-03" db="EMBL/GenBank/DDBJ databases">
        <title>The Acrasis kona genome and developmental transcriptomes reveal deep origins of eukaryotic multicellular pathways.</title>
        <authorList>
            <person name="Sheikh S."/>
            <person name="Fu C.-J."/>
            <person name="Brown M.W."/>
            <person name="Baldauf S.L."/>
        </authorList>
    </citation>
    <scope>NUCLEOTIDE SEQUENCE [LARGE SCALE GENOMIC DNA]</scope>
    <source>
        <strain evidence="3 4">ATCC MYA-3509</strain>
    </source>
</reference>
<comment type="function">
    <text evidence="1">Mitochondrial intermembrane chaperone that participates in the import and insertion of some multi-pass transmembrane proteins into the mitochondrial inner membrane. Also required for the transfer of beta-barrel precursors from the TOM complex to the sorting and assembly machinery (SAM complex) of the outer membrane. Acts as a chaperone-like protein that protects the hydrophobic precursors from aggregation and guide them through the mitochondrial intermembrane space.</text>
</comment>
<evidence type="ECO:0000259" key="2">
    <source>
        <dbReference type="Pfam" id="PF02953"/>
    </source>
</evidence>
<keyword evidence="4" id="KW-1185">Reference proteome</keyword>
<keyword evidence="1" id="KW-0143">Chaperone</keyword>
<comment type="caution">
    <text evidence="3">The sequence shown here is derived from an EMBL/GenBank/DDBJ whole genome shotgun (WGS) entry which is preliminary data.</text>
</comment>
<keyword evidence="1" id="KW-0811">Translocation</keyword>
<comment type="similarity">
    <text evidence="1">Belongs to the small Tim family.</text>
</comment>
<comment type="domain">
    <text evidence="1">The twin CX3C motif contains 4 conserved Cys residues that form 2 disulfide bonds in the mitochondrial intermembrane space.</text>
</comment>
<proteinExistence type="inferred from homology"/>
<dbReference type="Pfam" id="PF02953">
    <property type="entry name" value="zf-Tim10_DDP"/>
    <property type="match status" value="1"/>
</dbReference>
<dbReference type="InterPro" id="IPR004217">
    <property type="entry name" value="Tim10-like"/>
</dbReference>
<feature type="domain" description="Tim10-like" evidence="2">
    <location>
        <begin position="6"/>
        <end position="62"/>
    </location>
</feature>
<keyword evidence="1" id="KW-0496">Mitochondrion</keyword>
<gene>
    <name evidence="3" type="ORF">AKO1_003887</name>
</gene>
<keyword evidence="1" id="KW-0472">Membrane</keyword>
<dbReference type="Gene3D" id="1.10.287.810">
    <property type="entry name" value="Mitochondrial import inner membrane translocase subunit tim13 like domains"/>
    <property type="match status" value="1"/>
</dbReference>
<dbReference type="Proteomes" id="UP001431209">
    <property type="component" value="Unassembled WGS sequence"/>
</dbReference>
<protein>
    <recommendedName>
        <fullName evidence="1">Mitochondrial import inner membrane translocase subunit</fullName>
    </recommendedName>
</protein>
<keyword evidence="1" id="KW-0813">Transport</keyword>
<dbReference type="InterPro" id="IPR035427">
    <property type="entry name" value="Tim10-like_dom_sf"/>
</dbReference>
<evidence type="ECO:0000256" key="1">
    <source>
        <dbReference type="RuleBase" id="RU367043"/>
    </source>
</evidence>
<sequence>MDSASLTEQYQLQMIIRASLRISNQCFKNCVYNFNKVDIEKREKACFTNCVQNYKDTHQLAQIHLSRQ</sequence>
<comment type="subcellular location">
    <subcellularLocation>
        <location evidence="1">Mitochondrion inner membrane</location>
        <topology evidence="1">Peripheral membrane protein</topology>
        <orientation evidence="1">Intermembrane side</orientation>
    </subcellularLocation>
</comment>
<keyword evidence="1" id="KW-0653">Protein transport</keyword>
<dbReference type="EMBL" id="JAOPGA020001475">
    <property type="protein sequence ID" value="KAL0488798.1"/>
    <property type="molecule type" value="Genomic_DNA"/>
</dbReference>
<organism evidence="3 4">
    <name type="scientific">Acrasis kona</name>
    <dbReference type="NCBI Taxonomy" id="1008807"/>
    <lineage>
        <taxon>Eukaryota</taxon>
        <taxon>Discoba</taxon>
        <taxon>Heterolobosea</taxon>
        <taxon>Tetramitia</taxon>
        <taxon>Eutetramitia</taxon>
        <taxon>Acrasidae</taxon>
        <taxon>Acrasis</taxon>
    </lineage>
</organism>
<keyword evidence="1" id="KW-0999">Mitochondrion inner membrane</keyword>
<name>A0AAW2ZIJ7_9EUKA</name>
<evidence type="ECO:0000313" key="4">
    <source>
        <dbReference type="Proteomes" id="UP001431209"/>
    </source>
</evidence>
<accession>A0AAW2ZIJ7</accession>